<evidence type="ECO:0000313" key="2">
    <source>
        <dbReference type="EMBL" id="PKG28947.1"/>
    </source>
</evidence>
<protein>
    <submittedName>
        <fullName evidence="2">Uncharacterized protein</fullName>
    </submittedName>
</protein>
<keyword evidence="3" id="KW-1185">Reference proteome</keyword>
<dbReference type="Proteomes" id="UP000233343">
    <property type="component" value="Unassembled WGS sequence"/>
</dbReference>
<dbReference type="EMBL" id="PISD01000021">
    <property type="protein sequence ID" value="PKG28947.1"/>
    <property type="molecule type" value="Genomic_DNA"/>
</dbReference>
<sequence>MSAEVEREERKPIADVNEDQLKKYAKEVSTHYEAEISDRKQEVEEKIAALRKQRKQAEKKANAFLSSTEKGASSSLSGNVKQPSMTVGSQKLVDAVIWSEILGPPRSMKPHRARQRK</sequence>
<feature type="region of interest" description="Disordered" evidence="1">
    <location>
        <begin position="53"/>
        <end position="86"/>
    </location>
</feature>
<evidence type="ECO:0000256" key="1">
    <source>
        <dbReference type="SAM" id="MobiDB-lite"/>
    </source>
</evidence>
<proteinExistence type="predicted"/>
<feature type="compositionally biased region" description="Polar residues" evidence="1">
    <location>
        <begin position="64"/>
        <end position="86"/>
    </location>
</feature>
<gene>
    <name evidence="2" type="ORF">CWS20_11380</name>
</gene>
<name>A0A2N0ZHG6_9BACI</name>
<accession>A0A2N0ZHG6</accession>
<comment type="caution">
    <text evidence="2">The sequence shown here is derived from an EMBL/GenBank/DDBJ whole genome shotgun (WGS) entry which is preliminary data.</text>
</comment>
<organism evidence="2 3">
    <name type="scientific">Cytobacillus horneckiae</name>
    <dbReference type="NCBI Taxonomy" id="549687"/>
    <lineage>
        <taxon>Bacteria</taxon>
        <taxon>Bacillati</taxon>
        <taxon>Bacillota</taxon>
        <taxon>Bacilli</taxon>
        <taxon>Bacillales</taxon>
        <taxon>Bacillaceae</taxon>
        <taxon>Cytobacillus</taxon>
    </lineage>
</organism>
<reference evidence="2 3" key="1">
    <citation type="journal article" date="2010" name="Int. J. Syst. Evol. Microbiol.">
        <title>Bacillus horneckiae sp. nov., isolated from a spacecraft-assembly clean room.</title>
        <authorList>
            <person name="Vaishampayan P."/>
            <person name="Probst A."/>
            <person name="Krishnamurthi S."/>
            <person name="Ghosh S."/>
            <person name="Osman S."/>
            <person name="McDowall A."/>
            <person name="Ruckmani A."/>
            <person name="Mayilraj S."/>
            <person name="Venkateswaran K."/>
        </authorList>
    </citation>
    <scope>NUCLEOTIDE SEQUENCE [LARGE SCALE GENOMIC DNA]</scope>
    <source>
        <strain evidence="3">1PO1SC</strain>
    </source>
</reference>
<evidence type="ECO:0000313" key="3">
    <source>
        <dbReference type="Proteomes" id="UP000233343"/>
    </source>
</evidence>
<dbReference type="AlphaFoldDB" id="A0A2N0ZHG6"/>